<dbReference type="EMBL" id="JACZHT010000003">
    <property type="protein sequence ID" value="MBE1237031.1"/>
    <property type="molecule type" value="Genomic_DNA"/>
</dbReference>
<accession>A0A8J6YP76</accession>
<dbReference type="Proteomes" id="UP000631034">
    <property type="component" value="Unassembled WGS sequence"/>
</dbReference>
<dbReference type="SUPFAM" id="SSF51161">
    <property type="entry name" value="Trimeric LpxA-like enzymes"/>
    <property type="match status" value="1"/>
</dbReference>
<evidence type="ECO:0000313" key="1">
    <source>
        <dbReference type="EMBL" id="MBE1237031.1"/>
    </source>
</evidence>
<proteinExistence type="predicted"/>
<dbReference type="PANTHER" id="PTHR13061:SF29">
    <property type="entry name" value="GAMMA CARBONIC ANHYDRASE-LIKE 1, MITOCHONDRIAL-RELATED"/>
    <property type="match status" value="1"/>
</dbReference>
<sequence>MARRFPGAHILPFNGIWPKIAEGVFIAPGAVVAGDVEIGPGSSVWFGCVLRGDVNVIRVGARSNIQDGTVVHVTAGGWGTTIGDDVTIGHRAVLHACTLENASFVGMGAVVLDQVVVEEKAMLAAGALASPGKRITAGTLWAGCPASEKRPLRPAEMDGFLDSARNYAALAANYLDAAARG</sequence>
<protein>
    <submittedName>
        <fullName evidence="1">Gamma carbonic anhydrase family protein</fullName>
    </submittedName>
</protein>
<dbReference type="InterPro" id="IPR050484">
    <property type="entry name" value="Transf_Hexapept/Carb_Anhydrase"/>
</dbReference>
<comment type="caution">
    <text evidence="1">The sequence shown here is derived from an EMBL/GenBank/DDBJ whole genome shotgun (WGS) entry which is preliminary data.</text>
</comment>
<organism evidence="1 2">
    <name type="scientific">Phaeovibrio sulfidiphilus</name>
    <dbReference type="NCBI Taxonomy" id="1220600"/>
    <lineage>
        <taxon>Bacteria</taxon>
        <taxon>Pseudomonadati</taxon>
        <taxon>Pseudomonadota</taxon>
        <taxon>Alphaproteobacteria</taxon>
        <taxon>Rhodospirillales</taxon>
        <taxon>Rhodospirillaceae</taxon>
        <taxon>Phaeovibrio</taxon>
    </lineage>
</organism>
<name>A0A8J6YP76_9PROT</name>
<reference evidence="1" key="1">
    <citation type="submission" date="2020-10" db="EMBL/GenBank/DDBJ databases">
        <title>Genome sequence of the unusual species of purple photosynthetic bacteria, Phaeovibrio sulfidiphilus DSM 23193, type strain.</title>
        <authorList>
            <person name="Kyndt J.A."/>
            <person name="Meyer T.E."/>
        </authorList>
    </citation>
    <scope>NUCLEOTIDE SEQUENCE</scope>
    <source>
        <strain evidence="1">DSM 23193</strain>
    </source>
</reference>
<dbReference type="InterPro" id="IPR047324">
    <property type="entry name" value="LbH_gamma_CA-like"/>
</dbReference>
<dbReference type="InterPro" id="IPR011004">
    <property type="entry name" value="Trimer_LpxA-like_sf"/>
</dbReference>
<keyword evidence="2" id="KW-1185">Reference proteome</keyword>
<gene>
    <name evidence="1" type="ORF">IHV25_05155</name>
</gene>
<evidence type="ECO:0000313" key="2">
    <source>
        <dbReference type="Proteomes" id="UP000631034"/>
    </source>
</evidence>
<dbReference type="PANTHER" id="PTHR13061">
    <property type="entry name" value="DYNACTIN SUBUNIT P25"/>
    <property type="match status" value="1"/>
</dbReference>
<dbReference type="AlphaFoldDB" id="A0A8J6YP76"/>
<dbReference type="CDD" id="cd04645">
    <property type="entry name" value="LbH_gamma_CA_like"/>
    <property type="match status" value="1"/>
</dbReference>
<dbReference type="Gene3D" id="2.160.10.10">
    <property type="entry name" value="Hexapeptide repeat proteins"/>
    <property type="match status" value="1"/>
</dbReference>
<dbReference type="InterPro" id="IPR001451">
    <property type="entry name" value="Hexapep"/>
</dbReference>
<dbReference type="Pfam" id="PF00132">
    <property type="entry name" value="Hexapep"/>
    <property type="match status" value="1"/>
</dbReference>